<keyword evidence="4 7" id="KW-0560">Oxidoreductase</keyword>
<dbReference type="InterPro" id="IPR001128">
    <property type="entry name" value="Cyt_P450"/>
</dbReference>
<proteinExistence type="inferred from homology"/>
<dbReference type="PROSITE" id="PS00086">
    <property type="entry name" value="CYTOCHROME_P450"/>
    <property type="match status" value="1"/>
</dbReference>
<sequence>MDAVDLADLALYETGDPAQTWQRLRAQCPVYRNERDEEPFWAVLDHRLAGEVLRDGEVFTSERGMRLDHDPAAAAAAAGKMLIVTDGPRHAKIRRLIGSAFTPRMVRRLEETMRRTVAERLEQALEQEVCEFAEVAAHLPVAVICDMLGVPRADWGFLLDRTMTAFGSTEDPARAAQAHTDILLYCSDLVERRRKEPGEDVVSAMVTGTVDGVPLTDEEIILNCDGLISGANETTRHASIGGLRALIDSPEQWRRLRDRPDLLPTAVQEVLRYTSPALHVLRTATRDTELGGHRISAGERVAVWLPAANRDERAFERAAAFDVTRAPNRHLAFGHGPHRCLGATLATAELTVLFDELLRKVEHAELAGEPRRLRSNLIWGYRSMPVAWTPR</sequence>
<accession>A0A9W6UX31</accession>
<dbReference type="AlphaFoldDB" id="A0A9W6UX31"/>
<reference evidence="8" key="1">
    <citation type="submission" date="2023-02" db="EMBL/GenBank/DDBJ databases">
        <title>Actinomadura rubrobrunea NBRC 14622.</title>
        <authorList>
            <person name="Ichikawa N."/>
            <person name="Sato H."/>
            <person name="Tonouchi N."/>
        </authorList>
    </citation>
    <scope>NUCLEOTIDE SEQUENCE</scope>
    <source>
        <strain evidence="8">NBRC 14622</strain>
    </source>
</reference>
<organism evidence="8 9">
    <name type="scientific">Actinomadura rubrobrunea</name>
    <dbReference type="NCBI Taxonomy" id="115335"/>
    <lineage>
        <taxon>Bacteria</taxon>
        <taxon>Bacillati</taxon>
        <taxon>Actinomycetota</taxon>
        <taxon>Actinomycetes</taxon>
        <taxon>Streptosporangiales</taxon>
        <taxon>Thermomonosporaceae</taxon>
        <taxon>Actinomadura</taxon>
    </lineage>
</organism>
<dbReference type="InterPro" id="IPR036396">
    <property type="entry name" value="Cyt_P450_sf"/>
</dbReference>
<protein>
    <submittedName>
        <fullName evidence="8">Cytochrome P450 126</fullName>
    </submittedName>
</protein>
<comment type="caution">
    <text evidence="8">The sequence shown here is derived from an EMBL/GenBank/DDBJ whole genome shotgun (WGS) entry which is preliminary data.</text>
</comment>
<keyword evidence="9" id="KW-1185">Reference proteome</keyword>
<dbReference type="InterPro" id="IPR002397">
    <property type="entry name" value="Cyt_P450_B"/>
</dbReference>
<dbReference type="GO" id="GO:0005506">
    <property type="term" value="F:iron ion binding"/>
    <property type="evidence" value="ECO:0007669"/>
    <property type="project" value="InterPro"/>
</dbReference>
<name>A0A9W6UX31_9ACTN</name>
<evidence type="ECO:0000256" key="7">
    <source>
        <dbReference type="RuleBase" id="RU000461"/>
    </source>
</evidence>
<evidence type="ECO:0000256" key="2">
    <source>
        <dbReference type="ARBA" id="ARBA00022617"/>
    </source>
</evidence>
<evidence type="ECO:0000256" key="3">
    <source>
        <dbReference type="ARBA" id="ARBA00022723"/>
    </source>
</evidence>
<dbReference type="GO" id="GO:0036199">
    <property type="term" value="F:cholest-4-en-3-one 26-monooxygenase activity"/>
    <property type="evidence" value="ECO:0007669"/>
    <property type="project" value="TreeGrafter"/>
</dbReference>
<dbReference type="SUPFAM" id="SSF48264">
    <property type="entry name" value="Cytochrome P450"/>
    <property type="match status" value="1"/>
</dbReference>
<dbReference type="PANTHER" id="PTHR46696">
    <property type="entry name" value="P450, PUTATIVE (EUROFUNG)-RELATED"/>
    <property type="match status" value="1"/>
</dbReference>
<dbReference type="PRINTS" id="PR00359">
    <property type="entry name" value="BP450"/>
</dbReference>
<gene>
    <name evidence="8" type="primary">cyp126</name>
    <name evidence="8" type="ORF">Arub01_25240</name>
</gene>
<evidence type="ECO:0000256" key="5">
    <source>
        <dbReference type="ARBA" id="ARBA00023004"/>
    </source>
</evidence>
<dbReference type="GO" id="GO:0008395">
    <property type="term" value="F:steroid hydroxylase activity"/>
    <property type="evidence" value="ECO:0007669"/>
    <property type="project" value="TreeGrafter"/>
</dbReference>
<evidence type="ECO:0000313" key="9">
    <source>
        <dbReference type="Proteomes" id="UP001165124"/>
    </source>
</evidence>
<evidence type="ECO:0000256" key="1">
    <source>
        <dbReference type="ARBA" id="ARBA00010617"/>
    </source>
</evidence>
<dbReference type="PANTHER" id="PTHR46696:SF4">
    <property type="entry name" value="BIOTIN BIOSYNTHESIS CYTOCHROME P450"/>
    <property type="match status" value="1"/>
</dbReference>
<keyword evidence="6 7" id="KW-0503">Monooxygenase</keyword>
<dbReference type="Gene3D" id="1.10.630.10">
    <property type="entry name" value="Cytochrome P450"/>
    <property type="match status" value="1"/>
</dbReference>
<comment type="similarity">
    <text evidence="1 7">Belongs to the cytochrome P450 family.</text>
</comment>
<dbReference type="Proteomes" id="UP001165124">
    <property type="component" value="Unassembled WGS sequence"/>
</dbReference>
<dbReference type="InterPro" id="IPR017972">
    <property type="entry name" value="Cyt_P450_CS"/>
</dbReference>
<dbReference type="GO" id="GO:0020037">
    <property type="term" value="F:heme binding"/>
    <property type="evidence" value="ECO:0007669"/>
    <property type="project" value="InterPro"/>
</dbReference>
<dbReference type="GO" id="GO:0006707">
    <property type="term" value="P:cholesterol catabolic process"/>
    <property type="evidence" value="ECO:0007669"/>
    <property type="project" value="TreeGrafter"/>
</dbReference>
<evidence type="ECO:0000256" key="6">
    <source>
        <dbReference type="ARBA" id="ARBA00023033"/>
    </source>
</evidence>
<dbReference type="CDD" id="cd11033">
    <property type="entry name" value="CYP142-like"/>
    <property type="match status" value="1"/>
</dbReference>
<evidence type="ECO:0000313" key="8">
    <source>
        <dbReference type="EMBL" id="GLW64280.1"/>
    </source>
</evidence>
<keyword evidence="3 7" id="KW-0479">Metal-binding</keyword>
<dbReference type="Pfam" id="PF00067">
    <property type="entry name" value="p450"/>
    <property type="match status" value="1"/>
</dbReference>
<keyword evidence="2 7" id="KW-0349">Heme</keyword>
<keyword evidence="5 7" id="KW-0408">Iron</keyword>
<evidence type="ECO:0000256" key="4">
    <source>
        <dbReference type="ARBA" id="ARBA00023002"/>
    </source>
</evidence>
<dbReference type="FunFam" id="1.10.630.10:FF:000018">
    <property type="entry name" value="Cytochrome P450 monooxygenase"/>
    <property type="match status" value="1"/>
</dbReference>
<dbReference type="RefSeq" id="WP_067918369.1">
    <property type="nucleotide sequence ID" value="NZ_BSRZ01000005.1"/>
</dbReference>
<dbReference type="EMBL" id="BSRZ01000005">
    <property type="protein sequence ID" value="GLW64280.1"/>
    <property type="molecule type" value="Genomic_DNA"/>
</dbReference>